<evidence type="ECO:0000313" key="2">
    <source>
        <dbReference type="Proteomes" id="UP001596050"/>
    </source>
</evidence>
<dbReference type="Proteomes" id="UP001596050">
    <property type="component" value="Unassembled WGS sequence"/>
</dbReference>
<name>A0ABW0L0P9_9BURK</name>
<dbReference type="InterPro" id="IPR029033">
    <property type="entry name" value="His_PPase_superfam"/>
</dbReference>
<sequence>MRLILVRHPRPDIAPGLCYGRSDVPVAAGETERVCQRLLTAGLPRSLPRLLPIYASPLRRCAGLAHALAAPPAAPTFDVRLAEMDFGDWELRSWDDIPIGEVDAWAADLLRYRPGGGECVLDVARRVDAFRRDLLDSGHAAALVICHAGTMRLLHALHGGRPLHEAALDAARTPHHIGYGEMLLLQN</sequence>
<organism evidence="1 2">
    <name type="scientific">Massilia niabensis</name>
    <dbReference type="NCBI Taxonomy" id="544910"/>
    <lineage>
        <taxon>Bacteria</taxon>
        <taxon>Pseudomonadati</taxon>
        <taxon>Pseudomonadota</taxon>
        <taxon>Betaproteobacteria</taxon>
        <taxon>Burkholderiales</taxon>
        <taxon>Oxalobacteraceae</taxon>
        <taxon>Telluria group</taxon>
        <taxon>Massilia</taxon>
    </lineage>
</organism>
<protein>
    <submittedName>
        <fullName evidence="1">Histidine phosphatase family protein</fullName>
    </submittedName>
</protein>
<comment type="caution">
    <text evidence="1">The sequence shown here is derived from an EMBL/GenBank/DDBJ whole genome shotgun (WGS) entry which is preliminary data.</text>
</comment>
<dbReference type="Pfam" id="PF00300">
    <property type="entry name" value="His_Phos_1"/>
    <property type="match status" value="1"/>
</dbReference>
<proteinExistence type="predicted"/>
<dbReference type="EMBL" id="JBHSMU010000006">
    <property type="protein sequence ID" value="MFC5459358.1"/>
    <property type="molecule type" value="Genomic_DNA"/>
</dbReference>
<evidence type="ECO:0000313" key="1">
    <source>
        <dbReference type="EMBL" id="MFC5459358.1"/>
    </source>
</evidence>
<accession>A0ABW0L0P9</accession>
<dbReference type="InterPro" id="IPR013078">
    <property type="entry name" value="His_Pase_superF_clade-1"/>
</dbReference>
<keyword evidence="2" id="KW-1185">Reference proteome</keyword>
<reference evidence="2" key="1">
    <citation type="journal article" date="2019" name="Int. J. Syst. Evol. Microbiol.">
        <title>The Global Catalogue of Microorganisms (GCM) 10K type strain sequencing project: providing services to taxonomists for standard genome sequencing and annotation.</title>
        <authorList>
            <consortium name="The Broad Institute Genomics Platform"/>
            <consortium name="The Broad Institute Genome Sequencing Center for Infectious Disease"/>
            <person name="Wu L."/>
            <person name="Ma J."/>
        </authorList>
    </citation>
    <scope>NUCLEOTIDE SEQUENCE [LARGE SCALE GENOMIC DNA]</scope>
    <source>
        <strain evidence="2">KACC 12649</strain>
    </source>
</reference>
<dbReference type="RefSeq" id="WP_379781145.1">
    <property type="nucleotide sequence ID" value="NZ_JBHSMU010000006.1"/>
</dbReference>
<dbReference type="Gene3D" id="3.40.50.1240">
    <property type="entry name" value="Phosphoglycerate mutase-like"/>
    <property type="match status" value="1"/>
</dbReference>
<dbReference type="SUPFAM" id="SSF53254">
    <property type="entry name" value="Phosphoglycerate mutase-like"/>
    <property type="match status" value="1"/>
</dbReference>
<gene>
    <name evidence="1" type="ORF">ACFPN5_06010</name>
</gene>
<dbReference type="SMART" id="SM00855">
    <property type="entry name" value="PGAM"/>
    <property type="match status" value="1"/>
</dbReference>